<comment type="subcellular location">
    <subcellularLocation>
        <location evidence="1">Cell membrane</location>
        <topology evidence="1">Multi-pass membrane protein</topology>
    </subcellularLocation>
</comment>
<feature type="transmembrane region" description="Helical" evidence="14">
    <location>
        <begin position="1040"/>
        <end position="1062"/>
    </location>
</feature>
<protein>
    <recommendedName>
        <fullName evidence="2">chitin synthase</fullName>
        <ecNumber evidence="2">2.4.1.16</ecNumber>
    </recommendedName>
</protein>
<proteinExistence type="inferred from homology"/>
<dbReference type="SUPFAM" id="SSF53448">
    <property type="entry name" value="Nucleotide-diphospho-sugar transferases"/>
    <property type="match status" value="1"/>
</dbReference>
<feature type="transmembrane region" description="Helical" evidence="14">
    <location>
        <begin position="1130"/>
        <end position="1149"/>
    </location>
</feature>
<evidence type="ECO:0000256" key="1">
    <source>
        <dbReference type="ARBA" id="ARBA00004651"/>
    </source>
</evidence>
<dbReference type="GO" id="GO:0004100">
    <property type="term" value="F:chitin synthase activity"/>
    <property type="evidence" value="ECO:0007669"/>
    <property type="project" value="UniProtKB-EC"/>
</dbReference>
<keyword evidence="16" id="KW-1185">Reference proteome</keyword>
<evidence type="ECO:0000256" key="8">
    <source>
        <dbReference type="ARBA" id="ARBA00023054"/>
    </source>
</evidence>
<name>A0AAV2I543_LYMST</name>
<evidence type="ECO:0000313" key="15">
    <source>
        <dbReference type="EMBL" id="CAL1539833.1"/>
    </source>
</evidence>
<dbReference type="GO" id="GO:0006031">
    <property type="term" value="P:chitin biosynthetic process"/>
    <property type="evidence" value="ECO:0007669"/>
    <property type="project" value="TreeGrafter"/>
</dbReference>
<evidence type="ECO:0000256" key="6">
    <source>
        <dbReference type="ARBA" id="ARBA00022692"/>
    </source>
</evidence>
<feature type="transmembrane region" description="Helical" evidence="14">
    <location>
        <begin position="1068"/>
        <end position="1088"/>
    </location>
</feature>
<feature type="region of interest" description="Disordered" evidence="13">
    <location>
        <begin position="1463"/>
        <end position="1501"/>
    </location>
</feature>
<evidence type="ECO:0000256" key="7">
    <source>
        <dbReference type="ARBA" id="ARBA00022989"/>
    </source>
</evidence>
<dbReference type="EC" id="2.4.1.16" evidence="2"/>
<feature type="region of interest" description="Disordered" evidence="13">
    <location>
        <begin position="1"/>
        <end position="122"/>
    </location>
</feature>
<feature type="transmembrane region" description="Helical" evidence="14">
    <location>
        <begin position="255"/>
        <end position="277"/>
    </location>
</feature>
<comment type="caution">
    <text evidence="15">The sequence shown here is derived from an EMBL/GenBank/DDBJ whole genome shotgun (WGS) entry which is preliminary data.</text>
</comment>
<evidence type="ECO:0000256" key="10">
    <source>
        <dbReference type="ARBA" id="ARBA00023180"/>
    </source>
</evidence>
<evidence type="ECO:0000256" key="5">
    <source>
        <dbReference type="ARBA" id="ARBA00022679"/>
    </source>
</evidence>
<feature type="compositionally biased region" description="Basic and acidic residues" evidence="13">
    <location>
        <begin position="1689"/>
        <end position="1725"/>
    </location>
</feature>
<dbReference type="EMBL" id="CAXITT010000357">
    <property type="protein sequence ID" value="CAL1539833.1"/>
    <property type="molecule type" value="Genomic_DNA"/>
</dbReference>
<feature type="compositionally biased region" description="Polar residues" evidence="13">
    <location>
        <begin position="42"/>
        <end position="55"/>
    </location>
</feature>
<feature type="transmembrane region" description="Helical" evidence="14">
    <location>
        <begin position="361"/>
        <end position="381"/>
    </location>
</feature>
<comment type="catalytic activity">
    <reaction evidence="12">
        <text>[(1-&gt;4)-N-acetyl-beta-D-glucosaminyl](n) + UDP-N-acetyl-alpha-D-glucosamine = [(1-&gt;4)-N-acetyl-beta-D-glucosaminyl](n+1) + UDP + H(+)</text>
        <dbReference type="Rhea" id="RHEA:16637"/>
        <dbReference type="Rhea" id="RHEA-COMP:9593"/>
        <dbReference type="Rhea" id="RHEA-COMP:9595"/>
        <dbReference type="ChEBI" id="CHEBI:15378"/>
        <dbReference type="ChEBI" id="CHEBI:17029"/>
        <dbReference type="ChEBI" id="CHEBI:57705"/>
        <dbReference type="ChEBI" id="CHEBI:58223"/>
        <dbReference type="EC" id="2.4.1.16"/>
    </reaction>
</comment>
<keyword evidence="6 14" id="KW-0812">Transmembrane</keyword>
<feature type="transmembrane region" description="Helical" evidence="14">
    <location>
        <begin position="477"/>
        <end position="497"/>
    </location>
</feature>
<feature type="compositionally biased region" description="Low complexity" evidence="13">
    <location>
        <begin position="1"/>
        <end position="11"/>
    </location>
</feature>
<evidence type="ECO:0000256" key="11">
    <source>
        <dbReference type="ARBA" id="ARBA00046329"/>
    </source>
</evidence>
<sequence>MELSSSSRRSSYVISAKGGRLRQTDNKPRQGALPRTLEVEQRSTGNSSAGHSNQAYAPDRPWGTISEEDANAGNNGGDETDNGGREEEGAVGGVPSETGVRGGAKVAVQEGPAPGRPSLKSSQPRKWDVFYASPGDSVTSYSESKSGYRAKVVLKLAFIVISFLLVLCSATFSRVSLLLVTFYLRPKDSNWTREAFSPKSTFSRRMAGEMARAETDVKWIWAAIFIIVAPYVFTFISTLWKVVFKLTGRITTTGLLLAFAQESLHSFGLCTLVFYILPRHHPLLGNMFLASVVAVPSMLTAFIPRISLARKWSTQVREVSTPGRKGVFWRYLTLRSLDVIAFLTQAAIICLWAYAESTQGQSVAMVTLLPISLACISVGNWENYVISWTQETNEVPGVMSKLAKLLRSRKTKIRLIMSFWKVLFTLAYAAILFTTKSETCLETFFFERRSAVNCSLSGDLHLTDRTPLLDVPGCNSFVAFFIACANVFSSIVCYKLGKSACKVLLQTQCFALPLSLVTPLSFGVLCMLENHPEFIGKFFGCQGSWTNNGMKQLSEVLVTLHEKHWLTLGIGAYVTLLYVTCHVWRSGSERMARTERLFVNPLYCGVLVENSMMTNRRRHDHKVNDGKKKPKWQEGNDEVHSLDLEEASLHLRTATTPIIYICATMWHETQTEMIQILKSIIRLDNDQIARKHAQLYFNVQDPDYYEFEAHIFFDDAFDVHKFDDKEFKVNNYVKQLVSVVNVAASSVHNSVIRIDDPTRIETPYGGRLEWMLPGGNKLTAHLKDKMLIRHRKRWSQVMYMYYLLGYQLMSDTSSLKEKRIRADNTFILALDGDIDFQPSAVQILVDRMKKNPDLGAACGRIHPVGGGPMAWFQKFEYAVSHWLQKSTEHVLGCVLCSPGCFSLFRGSALMDDNVMRRYATPPTEPRHYVQYDQGEDRWLCTLLLQEGYRVEYCAASDSFTVAPEGFTEFYNQRRRWTPSTIANIMDLLENWRATTRKNPDITVLFIAYQLVLLVSGMITPGTIFLLILGAINTAYPEIPLYGAMLINLIPVVVFVILCFKASSQIQLSYAAVLSFVYTVLMMLVLVGLIKQAATYGFCSVSTIFLVTVIGIFVTTAVLHPMEFSCLFHGFLYFLCIPSMSMLLVIYSVANLHVVSWGTREGPQATVPQVQEPAKVDKQKSDPDELHVSKLPKCRVSELLSSLTDKKETDSSYTLSLGNLFRCFCCPREEVDRTDLKFKVILDRLDGLDRHAPRSDIFRKKSPRTSREDGDVTVDYVDGGDSAETQQEGKHFWIDDKNLGEGPKKALNEDENQFWQDFIQAYVFPLDKDKKQEEKIQNELIELRNKSCLAFFIMNILFVILVYTLQTISEQTTNLSIKIPCELEGFKGEKVEPISMAFTLVFGVMLTLQFLAMLFHRYSTLLHIIAITKIREGKPIIMPFGQEETQVAPSPKALVNLVKEMQAPDADTSSLTPTIPDEDYDTDDEGVSDADETPRGTVLGRRKSSKVILKRINSRARIDKMGSQSLSKNFMRQFSKLADQVRKSSFPETTVEAEAKELFRGFEKGNVTTLVKLTRHQAAKNHILKRSEELMDRVGAHLKNIFDPTPRRAGRPRPLYVIPSASSVESDDSGRILPTRLTVVGSGRDQQTVTATKPSPFMERLKGLYQPETEARHVESSHMSDRTHRPRGYASDDSKRFTEVADVVVHDLESNDVRNRSYDTEEEDRL</sequence>
<feature type="compositionally biased region" description="Acidic residues" evidence="13">
    <location>
        <begin position="1475"/>
        <end position="1490"/>
    </location>
</feature>
<organism evidence="15 16">
    <name type="scientific">Lymnaea stagnalis</name>
    <name type="common">Great pond snail</name>
    <name type="synonym">Helix stagnalis</name>
    <dbReference type="NCBI Taxonomy" id="6523"/>
    <lineage>
        <taxon>Eukaryota</taxon>
        <taxon>Metazoa</taxon>
        <taxon>Spiralia</taxon>
        <taxon>Lophotrochozoa</taxon>
        <taxon>Mollusca</taxon>
        <taxon>Gastropoda</taxon>
        <taxon>Heterobranchia</taxon>
        <taxon>Euthyneura</taxon>
        <taxon>Panpulmonata</taxon>
        <taxon>Hygrophila</taxon>
        <taxon>Lymnaeoidea</taxon>
        <taxon>Lymnaeidae</taxon>
        <taxon>Lymnaea</taxon>
    </lineage>
</organism>
<keyword evidence="10" id="KW-0325">Glycoprotein</keyword>
<feature type="transmembrane region" description="Helical" evidence="14">
    <location>
        <begin position="219"/>
        <end position="243"/>
    </location>
</feature>
<evidence type="ECO:0000256" key="3">
    <source>
        <dbReference type="ARBA" id="ARBA00022475"/>
    </source>
</evidence>
<feature type="transmembrane region" description="Helical" evidence="14">
    <location>
        <begin position="1393"/>
        <end position="1414"/>
    </location>
</feature>
<gene>
    <name evidence="15" type="ORF">GSLYS_00013566001</name>
</gene>
<reference evidence="15 16" key="1">
    <citation type="submission" date="2024-04" db="EMBL/GenBank/DDBJ databases">
        <authorList>
            <consortium name="Genoscope - CEA"/>
            <person name="William W."/>
        </authorList>
    </citation>
    <scope>NUCLEOTIDE SEQUENCE [LARGE SCALE GENOMIC DNA]</scope>
</reference>
<feature type="transmembrane region" description="Helical" evidence="14">
    <location>
        <begin position="1095"/>
        <end position="1118"/>
    </location>
</feature>
<keyword evidence="8" id="KW-0175">Coiled coil</keyword>
<feature type="compositionally biased region" description="Basic and acidic residues" evidence="13">
    <location>
        <begin position="622"/>
        <end position="636"/>
    </location>
</feature>
<dbReference type="Pfam" id="PF03142">
    <property type="entry name" value="Chitin_synth_2"/>
    <property type="match status" value="1"/>
</dbReference>
<feature type="transmembrane region" description="Helical" evidence="14">
    <location>
        <begin position="1347"/>
        <end position="1365"/>
    </location>
</feature>
<evidence type="ECO:0000256" key="14">
    <source>
        <dbReference type="SAM" id="Phobius"/>
    </source>
</evidence>
<evidence type="ECO:0000256" key="12">
    <source>
        <dbReference type="ARBA" id="ARBA00048014"/>
    </source>
</evidence>
<feature type="transmembrane region" description="Helical" evidence="14">
    <location>
        <begin position="156"/>
        <end position="184"/>
    </location>
</feature>
<keyword evidence="5" id="KW-0808">Transferase</keyword>
<dbReference type="PANTHER" id="PTHR22914:SF42">
    <property type="entry name" value="CHITIN SYNTHASE"/>
    <property type="match status" value="1"/>
</dbReference>
<comment type="similarity">
    <text evidence="11">Belongs to the chitin synthase family. Class IV subfamily.</text>
</comment>
<evidence type="ECO:0000256" key="2">
    <source>
        <dbReference type="ARBA" id="ARBA00012543"/>
    </source>
</evidence>
<feature type="transmembrane region" description="Helical" evidence="14">
    <location>
        <begin position="283"/>
        <end position="303"/>
    </location>
</feature>
<dbReference type="GO" id="GO:0005886">
    <property type="term" value="C:plasma membrane"/>
    <property type="evidence" value="ECO:0007669"/>
    <property type="project" value="UniProtKB-SubCell"/>
</dbReference>
<dbReference type="FunFam" id="3.90.550.10:FF:000139">
    <property type="entry name" value="Chitin synthase 8"/>
    <property type="match status" value="1"/>
</dbReference>
<evidence type="ECO:0000256" key="9">
    <source>
        <dbReference type="ARBA" id="ARBA00023136"/>
    </source>
</evidence>
<feature type="transmembrane region" description="Helical" evidence="14">
    <location>
        <begin position="509"/>
        <end position="528"/>
    </location>
</feature>
<evidence type="ECO:0000256" key="13">
    <source>
        <dbReference type="SAM" id="MobiDB-lite"/>
    </source>
</evidence>
<keyword evidence="9 14" id="KW-0472">Membrane</keyword>
<evidence type="ECO:0000313" key="16">
    <source>
        <dbReference type="Proteomes" id="UP001497497"/>
    </source>
</evidence>
<keyword evidence="7 14" id="KW-1133">Transmembrane helix</keyword>
<feature type="compositionally biased region" description="Basic and acidic residues" evidence="13">
    <location>
        <begin position="1669"/>
        <end position="1682"/>
    </location>
</feature>
<feature type="region of interest" description="Disordered" evidence="13">
    <location>
        <begin position="617"/>
        <end position="636"/>
    </location>
</feature>
<feature type="transmembrane region" description="Helical" evidence="14">
    <location>
        <begin position="332"/>
        <end position="355"/>
    </location>
</feature>
<feature type="region of interest" description="Disordered" evidence="13">
    <location>
        <begin position="1669"/>
        <end position="1725"/>
    </location>
</feature>
<accession>A0AAV2I543</accession>
<dbReference type="InterPro" id="IPR029044">
    <property type="entry name" value="Nucleotide-diphossugar_trans"/>
</dbReference>
<dbReference type="InterPro" id="IPR004835">
    <property type="entry name" value="Chitin_synth"/>
</dbReference>
<feature type="transmembrane region" description="Helical" evidence="14">
    <location>
        <begin position="413"/>
        <end position="433"/>
    </location>
</feature>
<evidence type="ECO:0000256" key="4">
    <source>
        <dbReference type="ARBA" id="ARBA00022676"/>
    </source>
</evidence>
<keyword evidence="4" id="KW-0328">Glycosyltransferase</keyword>
<dbReference type="PANTHER" id="PTHR22914">
    <property type="entry name" value="CHITIN SYNTHASE"/>
    <property type="match status" value="1"/>
</dbReference>
<dbReference type="CDD" id="cd04190">
    <property type="entry name" value="Chitin_synth_C"/>
    <property type="match status" value="1"/>
</dbReference>
<feature type="transmembrane region" description="Helical" evidence="14">
    <location>
        <begin position="1005"/>
        <end position="1028"/>
    </location>
</feature>
<keyword evidence="3" id="KW-1003">Cell membrane</keyword>
<dbReference type="Proteomes" id="UP001497497">
    <property type="component" value="Unassembled WGS sequence"/>
</dbReference>